<keyword evidence="3" id="KW-1185">Reference proteome</keyword>
<dbReference type="AlphaFoldDB" id="A0A432LUJ4"/>
<dbReference type="EMBL" id="RYZR01000005">
    <property type="protein sequence ID" value="RUL64589.1"/>
    <property type="molecule type" value="Genomic_DNA"/>
</dbReference>
<reference evidence="2 3" key="1">
    <citation type="submission" date="2018-12" db="EMBL/GenBank/DDBJ databases">
        <title>Dyella dinghuensis sp. nov. DHOA06 and Dyella choica sp. nov. 4M-K27, isolated from forest soil.</title>
        <authorList>
            <person name="Qiu L.-H."/>
            <person name="Gao Z.-H."/>
        </authorList>
    </citation>
    <scope>NUCLEOTIDE SEQUENCE [LARGE SCALE GENOMIC DNA]</scope>
    <source>
        <strain evidence="2 3">DHOA06</strain>
    </source>
</reference>
<dbReference type="InterPro" id="IPR001173">
    <property type="entry name" value="Glyco_trans_2-like"/>
</dbReference>
<dbReference type="Pfam" id="PF00535">
    <property type="entry name" value="Glycos_transf_2"/>
    <property type="match status" value="2"/>
</dbReference>
<organism evidence="2 3">
    <name type="scientific">Dyella dinghuensis</name>
    <dbReference type="NCBI Taxonomy" id="1920169"/>
    <lineage>
        <taxon>Bacteria</taxon>
        <taxon>Pseudomonadati</taxon>
        <taxon>Pseudomonadota</taxon>
        <taxon>Gammaproteobacteria</taxon>
        <taxon>Lysobacterales</taxon>
        <taxon>Rhodanobacteraceae</taxon>
        <taxon>Dyella</taxon>
    </lineage>
</organism>
<comment type="caution">
    <text evidence="2">The sequence shown here is derived from an EMBL/GenBank/DDBJ whole genome shotgun (WGS) entry which is preliminary data.</text>
</comment>
<gene>
    <name evidence="2" type="ORF">EKH79_09610</name>
</gene>
<sequence>MVRVLRNVMRGPRFFSRRVMAFDQAKLAANPSGTPIQKGLDGFEAYRSWTVTQEPRVALREHGELISVLMPTCETPQEFLREAIASVRAQSYSNWELCIYDDASSAQHVHDILQEEAAADPRIIVMKGGARGGISAASNEALKIARGKFVVLLDHDDLLHPDALAAVMAAMDGDKTDIIYSDHDCIDESSRRKFPFFKPDWSPDLFLSQMYLGHLVAIRRDLIHEVGLFDSSMDGAQDYDLILRCIAGGAEVHHISRVLYHWRQHAGSTAGNADSKPYAHHAGRAALQRYLDKVYPGAIARDGVNSFCYDVRYPVPQDSRGIDSSIIIPTRDGLDLLRTCISSLKKVTDAARYELIVVDNGSKEIATLRWLEDMAGSGVIKLIRADVPFNWSYLNNLAAEQARGDVLVFLNNDIEIIDPEWLSRLVEHALRTDVGVCGPLLLYGDMTIQHAGVVLGLGGWADHVFKGMQPLHIQSNYVSPIMRRNVLAVTGACMAIEAKKFDALGGFDESFQVCGSDVELCLRAYRRGLLNVYVPEARLIHHESKTRDPRDIPAGDFEQSERAYAPFRTEGDPYYNENLDYLSCVPQLRKQH</sequence>
<dbReference type="OrthoDB" id="9179784at2"/>
<dbReference type="GO" id="GO:0016757">
    <property type="term" value="F:glycosyltransferase activity"/>
    <property type="evidence" value="ECO:0007669"/>
    <property type="project" value="UniProtKB-KW"/>
</dbReference>
<dbReference type="Proteomes" id="UP000267077">
    <property type="component" value="Unassembled WGS sequence"/>
</dbReference>
<dbReference type="Gene3D" id="3.90.550.10">
    <property type="entry name" value="Spore Coat Polysaccharide Biosynthesis Protein SpsA, Chain A"/>
    <property type="match status" value="2"/>
</dbReference>
<dbReference type="CDD" id="cd04184">
    <property type="entry name" value="GT2_RfbC_Mx_like"/>
    <property type="match status" value="1"/>
</dbReference>
<dbReference type="InterPro" id="IPR029044">
    <property type="entry name" value="Nucleotide-diphossugar_trans"/>
</dbReference>
<dbReference type="SUPFAM" id="SSF53448">
    <property type="entry name" value="Nucleotide-diphospho-sugar transferases"/>
    <property type="match status" value="2"/>
</dbReference>
<proteinExistence type="predicted"/>
<dbReference type="PANTHER" id="PTHR43179">
    <property type="entry name" value="RHAMNOSYLTRANSFERASE WBBL"/>
    <property type="match status" value="1"/>
</dbReference>
<accession>A0A432LUJ4</accession>
<dbReference type="CDD" id="cd04186">
    <property type="entry name" value="GT_2_like_c"/>
    <property type="match status" value="1"/>
</dbReference>
<feature type="domain" description="Glycosyltransferase 2-like" evidence="1">
    <location>
        <begin position="67"/>
        <end position="209"/>
    </location>
</feature>
<keyword evidence="2" id="KW-0808">Transferase</keyword>
<evidence type="ECO:0000313" key="3">
    <source>
        <dbReference type="Proteomes" id="UP000267077"/>
    </source>
</evidence>
<dbReference type="PANTHER" id="PTHR43179:SF7">
    <property type="entry name" value="RHAMNOSYLTRANSFERASE WBBL"/>
    <property type="match status" value="1"/>
</dbReference>
<name>A0A432LUJ4_9GAMM</name>
<evidence type="ECO:0000313" key="2">
    <source>
        <dbReference type="EMBL" id="RUL64589.1"/>
    </source>
</evidence>
<evidence type="ECO:0000259" key="1">
    <source>
        <dbReference type="Pfam" id="PF00535"/>
    </source>
</evidence>
<protein>
    <submittedName>
        <fullName evidence="2">Glycosyltransferase family 2 protein</fullName>
    </submittedName>
</protein>
<feature type="domain" description="Glycosyltransferase 2-like" evidence="1">
    <location>
        <begin position="325"/>
        <end position="447"/>
    </location>
</feature>